<dbReference type="AlphaFoldDB" id="A0A0N4XM65"/>
<keyword evidence="2" id="KW-1185">Reference proteome</keyword>
<sequence length="138" mass="16134">MHREGAICLEDRALKEVLKMAYNKCIDWTDFISYTRRINQHAPIQSHYFEKSYNEALRIVWQELNDDEIRSRPQKQGPVGYIAGEGAAALEKDGQKGDIVTKVATSFERLLEVMEEWPTFRSWVVTWPIDQGMDEERL</sequence>
<dbReference type="OMA" id="REILMEW"/>
<gene>
    <name evidence="1" type="ORF">NBR_LOCUS3617</name>
</gene>
<evidence type="ECO:0000313" key="2">
    <source>
        <dbReference type="Proteomes" id="UP000271162"/>
    </source>
</evidence>
<dbReference type="Proteomes" id="UP000271162">
    <property type="component" value="Unassembled WGS sequence"/>
</dbReference>
<proteinExistence type="predicted"/>
<protein>
    <submittedName>
        <fullName evidence="3">RGS domain-containing protein</fullName>
    </submittedName>
</protein>
<accession>A0A0N4XM65</accession>
<evidence type="ECO:0000313" key="1">
    <source>
        <dbReference type="EMBL" id="VDL67206.1"/>
    </source>
</evidence>
<reference evidence="1 2" key="2">
    <citation type="submission" date="2018-11" db="EMBL/GenBank/DDBJ databases">
        <authorList>
            <consortium name="Pathogen Informatics"/>
        </authorList>
    </citation>
    <scope>NUCLEOTIDE SEQUENCE [LARGE SCALE GENOMIC DNA]</scope>
</reference>
<evidence type="ECO:0000313" key="3">
    <source>
        <dbReference type="WBParaSite" id="NBR_0000361701-mRNA-1"/>
    </source>
</evidence>
<dbReference type="WBParaSite" id="NBR_0000361701-mRNA-1">
    <property type="protein sequence ID" value="NBR_0000361701-mRNA-1"/>
    <property type="gene ID" value="NBR_0000361701"/>
</dbReference>
<name>A0A0N4XM65_NIPBR</name>
<reference evidence="3" key="1">
    <citation type="submission" date="2017-02" db="UniProtKB">
        <authorList>
            <consortium name="WormBaseParasite"/>
        </authorList>
    </citation>
    <scope>IDENTIFICATION</scope>
</reference>
<dbReference type="STRING" id="27835.A0A0N4XM65"/>
<organism evidence="3">
    <name type="scientific">Nippostrongylus brasiliensis</name>
    <name type="common">Rat hookworm</name>
    <dbReference type="NCBI Taxonomy" id="27835"/>
    <lineage>
        <taxon>Eukaryota</taxon>
        <taxon>Metazoa</taxon>
        <taxon>Ecdysozoa</taxon>
        <taxon>Nematoda</taxon>
        <taxon>Chromadorea</taxon>
        <taxon>Rhabditida</taxon>
        <taxon>Rhabditina</taxon>
        <taxon>Rhabditomorpha</taxon>
        <taxon>Strongyloidea</taxon>
        <taxon>Heligmosomidae</taxon>
        <taxon>Nippostrongylus</taxon>
    </lineage>
</organism>
<dbReference type="EMBL" id="UYSL01005622">
    <property type="protein sequence ID" value="VDL67206.1"/>
    <property type="molecule type" value="Genomic_DNA"/>
</dbReference>